<evidence type="ECO:0000256" key="1">
    <source>
        <dbReference type="ARBA" id="ARBA00010876"/>
    </source>
</evidence>
<dbReference type="InterPro" id="IPR002942">
    <property type="entry name" value="S4_RNA-bd"/>
</dbReference>
<accession>A0A6J7GJ48</accession>
<proteinExistence type="inferred from homology"/>
<dbReference type="InterPro" id="IPR050188">
    <property type="entry name" value="RluA_PseudoU_synthase"/>
</dbReference>
<dbReference type="PANTHER" id="PTHR21600">
    <property type="entry name" value="MITOCHONDRIAL RNA PSEUDOURIDINE SYNTHASE"/>
    <property type="match status" value="1"/>
</dbReference>
<dbReference type="InterPro" id="IPR006224">
    <property type="entry name" value="PsdUridine_synth_RluA-like_CS"/>
</dbReference>
<dbReference type="PROSITE" id="PS50889">
    <property type="entry name" value="S4"/>
    <property type="match status" value="1"/>
</dbReference>
<evidence type="ECO:0000313" key="4">
    <source>
        <dbReference type="EMBL" id="CAB4908022.1"/>
    </source>
</evidence>
<dbReference type="NCBIfam" id="TIGR00005">
    <property type="entry name" value="rluA_subfam"/>
    <property type="match status" value="1"/>
</dbReference>
<dbReference type="Gene3D" id="3.10.290.10">
    <property type="entry name" value="RNA-binding S4 domain"/>
    <property type="match status" value="1"/>
</dbReference>
<dbReference type="AlphaFoldDB" id="A0A6J7GJ48"/>
<evidence type="ECO:0000259" key="3">
    <source>
        <dbReference type="SMART" id="SM00363"/>
    </source>
</evidence>
<dbReference type="InterPro" id="IPR006225">
    <property type="entry name" value="PsdUridine_synth_RluC/D"/>
</dbReference>
<dbReference type="Pfam" id="PF01479">
    <property type="entry name" value="S4"/>
    <property type="match status" value="1"/>
</dbReference>
<dbReference type="InterPro" id="IPR006145">
    <property type="entry name" value="PsdUridine_synth_RsuA/RluA"/>
</dbReference>
<evidence type="ECO:0000256" key="2">
    <source>
        <dbReference type="ARBA" id="ARBA00023235"/>
    </source>
</evidence>
<dbReference type="PANTHER" id="PTHR21600:SF44">
    <property type="entry name" value="RIBOSOMAL LARGE SUBUNIT PSEUDOURIDINE SYNTHASE D"/>
    <property type="match status" value="1"/>
</dbReference>
<dbReference type="GO" id="GO:0003723">
    <property type="term" value="F:RNA binding"/>
    <property type="evidence" value="ECO:0007669"/>
    <property type="project" value="InterPro"/>
</dbReference>
<feature type="domain" description="RNA-binding S4" evidence="3">
    <location>
        <begin position="15"/>
        <end position="75"/>
    </location>
</feature>
<dbReference type="Pfam" id="PF00849">
    <property type="entry name" value="PseudoU_synth_2"/>
    <property type="match status" value="1"/>
</dbReference>
<dbReference type="SMART" id="SM00363">
    <property type="entry name" value="S4"/>
    <property type="match status" value="1"/>
</dbReference>
<protein>
    <submittedName>
        <fullName evidence="4">Unannotated protein</fullName>
    </submittedName>
</protein>
<dbReference type="EMBL" id="CAFBMK010000043">
    <property type="protein sequence ID" value="CAB4908022.1"/>
    <property type="molecule type" value="Genomic_DNA"/>
</dbReference>
<dbReference type="CDD" id="cd00165">
    <property type="entry name" value="S4"/>
    <property type="match status" value="1"/>
</dbReference>
<dbReference type="Gene3D" id="3.30.2350.10">
    <property type="entry name" value="Pseudouridine synthase"/>
    <property type="match status" value="1"/>
</dbReference>
<dbReference type="SUPFAM" id="SSF55174">
    <property type="entry name" value="Alpha-L RNA-binding motif"/>
    <property type="match status" value="1"/>
</dbReference>
<gene>
    <name evidence="4" type="ORF">UFOPK3564_01030</name>
</gene>
<dbReference type="GO" id="GO:0000455">
    <property type="term" value="P:enzyme-directed rRNA pseudouridine synthesis"/>
    <property type="evidence" value="ECO:0007669"/>
    <property type="project" value="TreeGrafter"/>
</dbReference>
<dbReference type="InterPro" id="IPR036986">
    <property type="entry name" value="S4_RNA-bd_sf"/>
</dbReference>
<dbReference type="SUPFAM" id="SSF55120">
    <property type="entry name" value="Pseudouridine synthase"/>
    <property type="match status" value="1"/>
</dbReference>
<organism evidence="4">
    <name type="scientific">freshwater metagenome</name>
    <dbReference type="NCBI Taxonomy" id="449393"/>
    <lineage>
        <taxon>unclassified sequences</taxon>
        <taxon>metagenomes</taxon>
        <taxon>ecological metagenomes</taxon>
    </lineage>
</organism>
<sequence length="318" mass="33902">MSTGSLTVPADQDGARLDVVLAELCGSRSRAQRAITEGGVRIDGEPADPAQKRHAVRAGQVVEVELGSLVQTVGPVRHDAPDVDVLWEDEHLLVVDKPAGLLVHPGAGHHEPTLVDAVAGRITADLPPGGDAERPGIVHRLDRETSGLLIVARQEAAHRALQEAIREREVTREYLALVDGRPDARTGTIDAPIGRDRHVRTKHSLDTDTPRRAVTHFVLEESLPRTSLLRVTLETGRTHQIRVHLKAIGLPVAGDPEYGRSGGGAAGPAGAHPLGLRRQFLHAARLSFTHPMTGEPVEVRSPLPADLAAALELARGGA</sequence>
<reference evidence="4" key="1">
    <citation type="submission" date="2020-05" db="EMBL/GenBank/DDBJ databases">
        <authorList>
            <person name="Chiriac C."/>
            <person name="Salcher M."/>
            <person name="Ghai R."/>
            <person name="Kavagutti S V."/>
        </authorList>
    </citation>
    <scope>NUCLEOTIDE SEQUENCE</scope>
</reference>
<comment type="similarity">
    <text evidence="1">Belongs to the pseudouridine synthase RluA family.</text>
</comment>
<keyword evidence="2" id="KW-0413">Isomerase</keyword>
<dbReference type="CDD" id="cd02869">
    <property type="entry name" value="PseudoU_synth_RluA_like"/>
    <property type="match status" value="1"/>
</dbReference>
<name>A0A6J7GJ48_9ZZZZ</name>
<dbReference type="PROSITE" id="PS01129">
    <property type="entry name" value="PSI_RLU"/>
    <property type="match status" value="1"/>
</dbReference>
<dbReference type="GO" id="GO:0009982">
    <property type="term" value="F:pseudouridine synthase activity"/>
    <property type="evidence" value="ECO:0007669"/>
    <property type="project" value="InterPro"/>
</dbReference>
<dbReference type="InterPro" id="IPR020103">
    <property type="entry name" value="PsdUridine_synth_cat_dom_sf"/>
</dbReference>